<sequence>MPYSFDWLCKDVVKKLQGEDLCPVKSLSNAMKFRPFAILQKDSKILPWTVQDIPVGYSLLQILEPNFPSPETEVLPTMTFTSIVFHEVEGGVGVHAIAEGSVSAGHGHSSGYDIEVQCTSIPASQLDILQNRKLVEKEPSFMKHCRIGRKDLYVVTEVYVVTRDIVLEDSSSGDLSGKVLTPQFFKAQVQGRWQRKTKNSVSIPKGAVVAYKKKKLVFDDDTCAILPFDNSKKKTFPVPQTRGLLVCEINNISPIGRLDEPLHNDFQHLQNEISEKTGLLAMLSKDVQHAVFSSLLPMLGDRDTLYDLMSMLELDQLGHMDGPGGMILYELRKDSQDILKDLILYLLQALMVLSDTQLSLLAQSVEKRLLLHQRELVKSILESNFKYSWNIPFTLQPQLLTPLQGEGLAITYGLLSECGLQMELKNPRSTWDLEAKMPMSALYGSLSFLQQLVEAKSFSEPGLSLVDAESWMHLGYGHRRGDIFVDVLGGGMKYAKTKGSFEFSIHSQLYK</sequence>
<dbReference type="InterPro" id="IPR041263">
    <property type="entry name" value="Gasdermin_PUB"/>
</dbReference>
<evidence type="ECO:0000256" key="10">
    <source>
        <dbReference type="ARBA" id="ARBA00023139"/>
    </source>
</evidence>
<comment type="subcellular location">
    <subcellularLocation>
        <location evidence="2">Cell membrane</location>
        <topology evidence="2">Multi-pass membrane protein</topology>
    </subcellularLocation>
    <subcellularLocation>
        <location evidence="1">Cytoplasm</location>
        <location evidence="1">Cytosol</location>
    </subcellularLocation>
</comment>
<evidence type="ECO:0000259" key="13">
    <source>
        <dbReference type="Pfam" id="PF04598"/>
    </source>
</evidence>
<evidence type="ECO:0000313" key="15">
    <source>
        <dbReference type="Proteomes" id="UP000886700"/>
    </source>
</evidence>
<keyword evidence="4" id="KW-1134">Transmembrane beta strand</keyword>
<evidence type="ECO:0000256" key="11">
    <source>
        <dbReference type="ARBA" id="ARBA00023288"/>
    </source>
</evidence>
<feature type="domain" description="Gasdermin PUB" evidence="14">
    <location>
        <begin position="265"/>
        <end position="428"/>
    </location>
</feature>
<evidence type="ECO:0000256" key="12">
    <source>
        <dbReference type="ARBA" id="ARBA00038764"/>
    </source>
</evidence>
<reference evidence="16" key="1">
    <citation type="submission" date="2025-08" db="UniProtKB">
        <authorList>
            <consortium name="RefSeq"/>
        </authorList>
    </citation>
    <scope>IDENTIFICATION</scope>
    <source>
        <tissue evidence="16">Liver</tissue>
    </source>
</reference>
<gene>
    <name evidence="16" type="primary">LOC101830534</name>
</gene>
<keyword evidence="8" id="KW-0812">Transmembrane</keyword>
<dbReference type="PANTHER" id="PTHR16399:SF21">
    <property type="entry name" value="GASDERMIN-C"/>
    <property type="match status" value="1"/>
</dbReference>
<keyword evidence="15" id="KW-1185">Reference proteome</keyword>
<dbReference type="InterPro" id="IPR040460">
    <property type="entry name" value="Gasdermin_pore"/>
</dbReference>
<comment type="subunit">
    <text evidence="12">Homooligomer; homooligomeric ring-shaped pore complex containing 27-28 subunits when inserted in the membrane.</text>
</comment>
<keyword evidence="11" id="KW-0449">Lipoprotein</keyword>
<keyword evidence="7" id="KW-1210">Necrosis</keyword>
<evidence type="ECO:0000313" key="16">
    <source>
        <dbReference type="RefSeq" id="XP_040586533.1"/>
    </source>
</evidence>
<evidence type="ECO:0000256" key="9">
    <source>
        <dbReference type="ARBA" id="ARBA00023136"/>
    </source>
</evidence>
<evidence type="ECO:0000256" key="8">
    <source>
        <dbReference type="ARBA" id="ARBA00022692"/>
    </source>
</evidence>
<dbReference type="GeneID" id="101830534"/>
<keyword evidence="9" id="KW-0472">Membrane</keyword>
<comment type="similarity">
    <text evidence="3">Belongs to the gasdermin family.</text>
</comment>
<feature type="domain" description="Gasdermin pore forming" evidence="13">
    <location>
        <begin position="5"/>
        <end position="237"/>
    </location>
</feature>
<evidence type="ECO:0000256" key="4">
    <source>
        <dbReference type="ARBA" id="ARBA00022452"/>
    </source>
</evidence>
<evidence type="ECO:0000259" key="14">
    <source>
        <dbReference type="Pfam" id="PF17708"/>
    </source>
</evidence>
<name>A0ABM2W8B5_MESAU</name>
<dbReference type="Pfam" id="PF17708">
    <property type="entry name" value="Gasdermin_C"/>
    <property type="match status" value="1"/>
</dbReference>
<evidence type="ECO:0000256" key="2">
    <source>
        <dbReference type="ARBA" id="ARBA00004651"/>
    </source>
</evidence>
<keyword evidence="10" id="KW-0564">Palmitate</keyword>
<proteinExistence type="inferred from homology"/>
<evidence type="ECO:0000256" key="7">
    <source>
        <dbReference type="ARBA" id="ARBA00022590"/>
    </source>
</evidence>
<evidence type="ECO:0000256" key="1">
    <source>
        <dbReference type="ARBA" id="ARBA00004514"/>
    </source>
</evidence>
<organism evidence="15 16">
    <name type="scientific">Mesocricetus auratus</name>
    <name type="common">Golden hamster</name>
    <dbReference type="NCBI Taxonomy" id="10036"/>
    <lineage>
        <taxon>Eukaryota</taxon>
        <taxon>Metazoa</taxon>
        <taxon>Chordata</taxon>
        <taxon>Craniata</taxon>
        <taxon>Vertebrata</taxon>
        <taxon>Euteleostomi</taxon>
        <taxon>Mammalia</taxon>
        <taxon>Eutheria</taxon>
        <taxon>Euarchontoglires</taxon>
        <taxon>Glires</taxon>
        <taxon>Rodentia</taxon>
        <taxon>Myomorpha</taxon>
        <taxon>Muroidea</taxon>
        <taxon>Cricetidae</taxon>
        <taxon>Cricetinae</taxon>
        <taxon>Mesocricetus</taxon>
    </lineage>
</organism>
<dbReference type="InterPro" id="IPR007677">
    <property type="entry name" value="Gasdermin"/>
</dbReference>
<keyword evidence="6" id="KW-0963">Cytoplasm</keyword>
<keyword evidence="5" id="KW-1003">Cell membrane</keyword>
<dbReference type="Pfam" id="PF04598">
    <property type="entry name" value="Gasdermin"/>
    <property type="match status" value="1"/>
</dbReference>
<dbReference type="Proteomes" id="UP000886700">
    <property type="component" value="Unplaced"/>
</dbReference>
<evidence type="ECO:0000256" key="3">
    <source>
        <dbReference type="ARBA" id="ARBA00009279"/>
    </source>
</evidence>
<evidence type="ECO:0000256" key="6">
    <source>
        <dbReference type="ARBA" id="ARBA00022490"/>
    </source>
</evidence>
<evidence type="ECO:0000256" key="5">
    <source>
        <dbReference type="ARBA" id="ARBA00022475"/>
    </source>
</evidence>
<dbReference type="PANTHER" id="PTHR16399">
    <property type="entry name" value="GASDERMIN"/>
    <property type="match status" value="1"/>
</dbReference>
<dbReference type="RefSeq" id="XP_040586533.1">
    <property type="nucleotide sequence ID" value="XM_040730599.1"/>
</dbReference>
<accession>A0ABM2W8B5</accession>
<protein>
    <submittedName>
        <fullName evidence="16">Gasdermin-C isoform X2</fullName>
    </submittedName>
</protein>